<accession>A0ABT0ETG2</accession>
<protein>
    <submittedName>
        <fullName evidence="1">Uncharacterized protein</fullName>
    </submittedName>
</protein>
<evidence type="ECO:0000313" key="2">
    <source>
        <dbReference type="Proteomes" id="UP001299876"/>
    </source>
</evidence>
<name>A0ABT0ETG2_9PSED</name>
<dbReference type="EMBL" id="JAKNRW010000002">
    <property type="protein sequence ID" value="MCK1789033.1"/>
    <property type="molecule type" value="Genomic_DNA"/>
</dbReference>
<gene>
    <name evidence="1" type="ORF">L9059_02275</name>
</gene>
<dbReference type="RefSeq" id="WP_247286854.1">
    <property type="nucleotide sequence ID" value="NZ_JAKNRW010000002.1"/>
</dbReference>
<evidence type="ECO:0000313" key="1">
    <source>
        <dbReference type="EMBL" id="MCK1789033.1"/>
    </source>
</evidence>
<organism evidence="1 2">
    <name type="scientific">Pseudomonas violetae</name>
    <dbReference type="NCBI Taxonomy" id="2915813"/>
    <lineage>
        <taxon>Bacteria</taxon>
        <taxon>Pseudomonadati</taxon>
        <taxon>Pseudomonadota</taxon>
        <taxon>Gammaproteobacteria</taxon>
        <taxon>Pseudomonadales</taxon>
        <taxon>Pseudomonadaceae</taxon>
        <taxon>Pseudomonas</taxon>
    </lineage>
</organism>
<proteinExistence type="predicted"/>
<keyword evidence="2" id="KW-1185">Reference proteome</keyword>
<reference evidence="1 2" key="1">
    <citation type="submission" date="2022-02" db="EMBL/GenBank/DDBJ databases">
        <title>Comparative genomics of the first Antarctic Pseudomonas spp. capable of biotransforming 2,4,6-Trinitrotoluene.</title>
        <authorList>
            <person name="Cabrera M.A."/>
            <person name="Marquez S.L."/>
            <person name="Perez-Donoso J.M."/>
        </authorList>
    </citation>
    <scope>NUCLEOTIDE SEQUENCE [LARGE SCALE GENOMIC DNA]</scope>
    <source>
        <strain evidence="1 2">TNT19</strain>
    </source>
</reference>
<sequence>MNTWVSFQSAEQPLLGQFSVSGNSLMPKRGEELILASDEQTFFCDLL</sequence>
<comment type="caution">
    <text evidence="1">The sequence shown here is derived from an EMBL/GenBank/DDBJ whole genome shotgun (WGS) entry which is preliminary data.</text>
</comment>
<dbReference type="Proteomes" id="UP001299876">
    <property type="component" value="Unassembled WGS sequence"/>
</dbReference>